<proteinExistence type="predicted"/>
<keyword evidence="7 8" id="KW-0472">Membrane</keyword>
<dbReference type="GO" id="GO:1902815">
    <property type="term" value="P:N,N'-diacetylchitobiose import"/>
    <property type="evidence" value="ECO:0007669"/>
    <property type="project" value="TreeGrafter"/>
</dbReference>
<name>A0A922TNU1_9LACO</name>
<keyword evidence="5 9" id="KW-0812">Transmembrane</keyword>
<dbReference type="Proteomes" id="UP000051085">
    <property type="component" value="Unassembled WGS sequence"/>
</dbReference>
<keyword evidence="2 8" id="KW-0813">Transport</keyword>
<evidence type="ECO:0000256" key="6">
    <source>
        <dbReference type="ARBA" id="ARBA00022989"/>
    </source>
</evidence>
<protein>
    <recommendedName>
        <fullName evidence="8">Permease IIC component</fullName>
    </recommendedName>
</protein>
<dbReference type="PANTHER" id="PTHR33989:SF4">
    <property type="entry name" value="PTS SYSTEM N,N'-DIACETYLCHITOBIOSE-SPECIFIC EIIC COMPONENT"/>
    <property type="match status" value="1"/>
</dbReference>
<feature type="transmembrane region" description="Helical" evidence="9">
    <location>
        <begin position="180"/>
        <end position="200"/>
    </location>
</feature>
<evidence type="ECO:0000313" key="11">
    <source>
        <dbReference type="EMBL" id="KRM37359.1"/>
    </source>
</evidence>
<dbReference type="InterPro" id="IPR003352">
    <property type="entry name" value="PTS_EIIC"/>
</dbReference>
<evidence type="ECO:0000256" key="8">
    <source>
        <dbReference type="PIRNR" id="PIRNR006351"/>
    </source>
</evidence>
<evidence type="ECO:0000256" key="4">
    <source>
        <dbReference type="ARBA" id="ARBA00022597"/>
    </source>
</evidence>
<evidence type="ECO:0000256" key="9">
    <source>
        <dbReference type="SAM" id="Phobius"/>
    </source>
</evidence>
<dbReference type="GO" id="GO:0009401">
    <property type="term" value="P:phosphoenolpyruvate-dependent sugar phosphotransferase system"/>
    <property type="evidence" value="ECO:0007669"/>
    <property type="project" value="InterPro"/>
</dbReference>
<dbReference type="InterPro" id="IPR004501">
    <property type="entry name" value="PTS_EIIC_3"/>
</dbReference>
<comment type="subcellular location">
    <subcellularLocation>
        <location evidence="1">Cell membrane</location>
        <topology evidence="1">Multi-pass membrane protein</topology>
    </subcellularLocation>
</comment>
<dbReference type="RefSeq" id="WP_057806435.1">
    <property type="nucleotide sequence ID" value="NZ_AZGO01000037.1"/>
</dbReference>
<gene>
    <name evidence="11" type="ORF">FD34_GL001345</name>
</gene>
<feature type="transmembrane region" description="Helical" evidence="9">
    <location>
        <begin position="328"/>
        <end position="346"/>
    </location>
</feature>
<feature type="transmembrane region" description="Helical" evidence="9">
    <location>
        <begin position="143"/>
        <end position="159"/>
    </location>
</feature>
<reference evidence="11 12" key="1">
    <citation type="journal article" date="2015" name="Genome Announc.">
        <title>Expanding the biotechnology potential of lactobacilli through comparative genomics of 213 strains and associated genera.</title>
        <authorList>
            <person name="Sun Z."/>
            <person name="Harris H.M."/>
            <person name="McCann A."/>
            <person name="Guo C."/>
            <person name="Argimon S."/>
            <person name="Zhang W."/>
            <person name="Yang X."/>
            <person name="Jeffery I.B."/>
            <person name="Cooney J.C."/>
            <person name="Kagawa T.F."/>
            <person name="Liu W."/>
            <person name="Song Y."/>
            <person name="Salvetti E."/>
            <person name="Wrobel A."/>
            <person name="Rasinkangas P."/>
            <person name="Parkhill J."/>
            <person name="Rea M.C."/>
            <person name="O'Sullivan O."/>
            <person name="Ritari J."/>
            <person name="Douillard F.P."/>
            <person name="Paul Ross R."/>
            <person name="Yang R."/>
            <person name="Briner A.E."/>
            <person name="Felis G.E."/>
            <person name="de Vos W.M."/>
            <person name="Barrangou R."/>
            <person name="Klaenhammer T.R."/>
            <person name="Caufield P.W."/>
            <person name="Cui Y."/>
            <person name="Zhang H."/>
            <person name="O'Toole P.W."/>
        </authorList>
    </citation>
    <scope>NUCLEOTIDE SEQUENCE [LARGE SCALE GENOMIC DNA]</scope>
    <source>
        <strain evidence="11 12">DSM 8475</strain>
    </source>
</reference>
<feature type="transmembrane region" description="Helical" evidence="9">
    <location>
        <begin position="20"/>
        <end position="42"/>
    </location>
</feature>
<keyword evidence="3 8" id="KW-1003">Cell membrane</keyword>
<feature type="domain" description="PTS EIIC type-3" evidence="10">
    <location>
        <begin position="1"/>
        <end position="413"/>
    </location>
</feature>
<dbReference type="AlphaFoldDB" id="A0A922TNU1"/>
<keyword evidence="4 8" id="KW-0762">Sugar transport</keyword>
<dbReference type="PROSITE" id="PS51105">
    <property type="entry name" value="PTS_EIIC_TYPE_3"/>
    <property type="match status" value="1"/>
</dbReference>
<feature type="transmembrane region" description="Helical" evidence="9">
    <location>
        <begin position="105"/>
        <end position="123"/>
    </location>
</feature>
<feature type="transmembrane region" description="Helical" evidence="9">
    <location>
        <begin position="226"/>
        <end position="246"/>
    </location>
</feature>
<evidence type="ECO:0000313" key="12">
    <source>
        <dbReference type="Proteomes" id="UP000051085"/>
    </source>
</evidence>
<accession>A0A922TNU1</accession>
<evidence type="ECO:0000256" key="1">
    <source>
        <dbReference type="ARBA" id="ARBA00004651"/>
    </source>
</evidence>
<feature type="transmembrane region" description="Helical" evidence="9">
    <location>
        <begin position="80"/>
        <end position="98"/>
    </location>
</feature>
<comment type="function">
    <text evidence="8">The phosphoenolpyruvate-dependent sugar phosphotransferase system (PTS), a major carbohydrate active -transport system, catalyzes the phosphorylation of incoming sugar substrates concomitant with their translocation across the cell membrane.</text>
</comment>
<dbReference type="GO" id="GO:0008982">
    <property type="term" value="F:protein-N(PI)-phosphohistidine-sugar phosphotransferase activity"/>
    <property type="evidence" value="ECO:0007669"/>
    <property type="project" value="UniProtKB-UniRule"/>
</dbReference>
<evidence type="ECO:0000256" key="7">
    <source>
        <dbReference type="ARBA" id="ARBA00023136"/>
    </source>
</evidence>
<dbReference type="Pfam" id="PF02378">
    <property type="entry name" value="PTS_EIIC"/>
    <property type="match status" value="1"/>
</dbReference>
<keyword evidence="6 9" id="KW-1133">Transmembrane helix</keyword>
<evidence type="ECO:0000256" key="3">
    <source>
        <dbReference type="ARBA" id="ARBA00022475"/>
    </source>
</evidence>
<dbReference type="GeneID" id="87978223"/>
<feature type="transmembrane region" description="Helical" evidence="9">
    <location>
        <begin position="51"/>
        <end position="74"/>
    </location>
</feature>
<feature type="transmembrane region" description="Helical" evidence="9">
    <location>
        <begin position="353"/>
        <end position="373"/>
    </location>
</feature>
<sequence length="435" mass="47944">MQSKVVNMLVRFNQHSFIQAVRQTLVVLFPVTLIGALAQLVVKSCLDANGFFYNIFGIGSWLPLTWLKTLQFVFTSVTQIFFNLLGVLACFICAYNTARFYRRDAQMAGLTGVFALLLVAYRYGKNPQVALDFHMTLLSGKSLLFALLIGYGVGQLYRWKGPGELMVKKITWLDVRRQAFASLWPLLITTLLAMLVSLAINSGRFYHAYSHTYTALTSASQELRNVWLALLLSLVLAVMDWIGLGVPSSYNMPLNTPAYMANLNYALVHGSAWHVPYKFLGSTLYNSFANFGGDGLVLALVVAILLFPGNTSLHRVGRWTALPTLFNFDYSSLVGLPVILNPVFLLPFLFLPLINIGIAAGVTALGLIPATPYPVLLGTPGPLIGFVATNGNWATLIFTLALLLLDIVLYLPFVRLNFRVEDQLGRATLGGEDDA</sequence>
<dbReference type="GO" id="GO:0005886">
    <property type="term" value="C:plasma membrane"/>
    <property type="evidence" value="ECO:0007669"/>
    <property type="project" value="UniProtKB-SubCell"/>
</dbReference>
<feature type="transmembrane region" description="Helical" evidence="9">
    <location>
        <begin position="288"/>
        <end position="308"/>
    </location>
</feature>
<dbReference type="PANTHER" id="PTHR33989">
    <property type="match status" value="1"/>
</dbReference>
<feature type="transmembrane region" description="Helical" evidence="9">
    <location>
        <begin position="393"/>
        <end position="413"/>
    </location>
</feature>
<organism evidence="11 12">
    <name type="scientific">Limosilactobacillus pontis DSM 8475</name>
    <dbReference type="NCBI Taxonomy" id="1423794"/>
    <lineage>
        <taxon>Bacteria</taxon>
        <taxon>Bacillati</taxon>
        <taxon>Bacillota</taxon>
        <taxon>Bacilli</taxon>
        <taxon>Lactobacillales</taxon>
        <taxon>Lactobacillaceae</taxon>
        <taxon>Limosilactobacillus</taxon>
    </lineage>
</organism>
<dbReference type="PIRSF" id="PIRSF006351">
    <property type="entry name" value="PTS_EIIC-Cellobiose"/>
    <property type="match status" value="1"/>
</dbReference>
<dbReference type="InterPro" id="IPR051088">
    <property type="entry name" value="PTS_Sugar-EIIC/EIIB"/>
</dbReference>
<dbReference type="InterPro" id="IPR004796">
    <property type="entry name" value="PTS_IIC_cello"/>
</dbReference>
<dbReference type="EMBL" id="AZGO01000037">
    <property type="protein sequence ID" value="KRM37359.1"/>
    <property type="molecule type" value="Genomic_DNA"/>
</dbReference>
<evidence type="ECO:0000256" key="5">
    <source>
        <dbReference type="ARBA" id="ARBA00022692"/>
    </source>
</evidence>
<comment type="caution">
    <text evidence="11">The sequence shown here is derived from an EMBL/GenBank/DDBJ whole genome shotgun (WGS) entry which is preliminary data.</text>
</comment>
<evidence type="ECO:0000256" key="2">
    <source>
        <dbReference type="ARBA" id="ARBA00022448"/>
    </source>
</evidence>
<evidence type="ECO:0000259" key="10">
    <source>
        <dbReference type="PROSITE" id="PS51105"/>
    </source>
</evidence>